<dbReference type="PANTHER" id="PTHR21015:SF22">
    <property type="entry name" value="GLYCOSYLTRANSFERASE"/>
    <property type="match status" value="1"/>
</dbReference>
<evidence type="ECO:0000313" key="4">
    <source>
        <dbReference type="Proteomes" id="UP000811619"/>
    </source>
</evidence>
<dbReference type="EMBL" id="SRPY01000643">
    <property type="protein sequence ID" value="KAG5919883.1"/>
    <property type="molecule type" value="Genomic_DNA"/>
</dbReference>
<dbReference type="PANTHER" id="PTHR21015">
    <property type="entry name" value="UDP-N-ACETYLGLUCOSAMINE--N-ACETYLMURAMYL-(PENTAPEPTIDE) PYROPHOSPHORYL-UNDECAPRENOL N-ACETYLGLUCOSAMINE TRANSFERASE 1"/>
    <property type="match status" value="1"/>
</dbReference>
<evidence type="ECO:0000256" key="1">
    <source>
        <dbReference type="ARBA" id="ARBA00022679"/>
    </source>
</evidence>
<evidence type="ECO:0000259" key="2">
    <source>
        <dbReference type="Pfam" id="PF06722"/>
    </source>
</evidence>
<dbReference type="Proteomes" id="UP000811619">
    <property type="component" value="Unassembled WGS sequence"/>
</dbReference>
<gene>
    <name evidence="3" type="ORF">E4U42_006396</name>
</gene>
<accession>A0A8K0NGR2</accession>
<dbReference type="Pfam" id="PF06722">
    <property type="entry name" value="EryCIII-like_C"/>
    <property type="match status" value="1"/>
</dbReference>
<dbReference type="AlphaFoldDB" id="A0A8K0NGR2"/>
<organism evidence="3 4">
    <name type="scientific">Claviceps africana</name>
    <dbReference type="NCBI Taxonomy" id="83212"/>
    <lineage>
        <taxon>Eukaryota</taxon>
        <taxon>Fungi</taxon>
        <taxon>Dikarya</taxon>
        <taxon>Ascomycota</taxon>
        <taxon>Pezizomycotina</taxon>
        <taxon>Sordariomycetes</taxon>
        <taxon>Hypocreomycetidae</taxon>
        <taxon>Hypocreales</taxon>
        <taxon>Clavicipitaceae</taxon>
        <taxon>Claviceps</taxon>
    </lineage>
</organism>
<name>A0A8K0NGR2_9HYPO</name>
<reference evidence="3" key="1">
    <citation type="journal article" date="2020" name="bioRxiv">
        <title>Whole genome comparisons of ergot fungi reveals the divergence and evolution of species within the genus Claviceps are the result of varying mechanisms driving genome evolution and host range expansion.</title>
        <authorList>
            <person name="Wyka S.A."/>
            <person name="Mondo S.J."/>
            <person name="Liu M."/>
            <person name="Dettman J."/>
            <person name="Nalam V."/>
            <person name="Broders K.D."/>
        </authorList>
    </citation>
    <scope>NUCLEOTIDE SEQUENCE</scope>
    <source>
        <strain evidence="3">CCC 489</strain>
    </source>
</reference>
<dbReference type="Gene3D" id="3.40.50.2000">
    <property type="entry name" value="Glycogen Phosphorylase B"/>
    <property type="match status" value="2"/>
</dbReference>
<evidence type="ECO:0000313" key="3">
    <source>
        <dbReference type="EMBL" id="KAG5919883.1"/>
    </source>
</evidence>
<dbReference type="GO" id="GO:0016758">
    <property type="term" value="F:hexosyltransferase activity"/>
    <property type="evidence" value="ECO:0007669"/>
    <property type="project" value="UniProtKB-ARBA"/>
</dbReference>
<dbReference type="OrthoDB" id="5835829at2759"/>
<keyword evidence="1" id="KW-0808">Transferase</keyword>
<keyword evidence="4" id="KW-1185">Reference proteome</keyword>
<protein>
    <recommendedName>
        <fullName evidence="2">Erythromycin biosynthesis protein CIII-like C-terminal domain-containing protein</fullName>
    </recommendedName>
</protein>
<dbReference type="CDD" id="cd03784">
    <property type="entry name" value="GT1_Gtf-like"/>
    <property type="match status" value="1"/>
</dbReference>
<dbReference type="SUPFAM" id="SSF53756">
    <property type="entry name" value="UDP-Glycosyltransferase/glycogen phosphorylase"/>
    <property type="match status" value="1"/>
</dbReference>
<dbReference type="InterPro" id="IPR002213">
    <property type="entry name" value="UDP_glucos_trans"/>
</dbReference>
<comment type="caution">
    <text evidence="3">The sequence shown here is derived from an EMBL/GenBank/DDBJ whole genome shotgun (WGS) entry which is preliminary data.</text>
</comment>
<sequence>MTASNKPKLKPHVVACTAPFHGHFLPVLNIVYRLVDRGYDVSFVTGSEFKDCVEEAGASFYSIPSFDLEAFKKERTMCNGFEAKVAFSSYTMCIQPRKERKIALYAALEQVRERHPDREVVILTETFFLGDHALYLGAELPRGFTRRPRSVSIHTMPYMVSSQVTAPLGLGYIPDGTEEGRRYCASEWARFKRDVYQKTMVYQEKNFREMGAVHVPSNEPPQNVMGTSADVTLQMCPPSLEYDLPDYHPRMRFAGALAGIGLSRDFQYPSFWPDVTRRDRKVVAVTQGTVAVNHRDLLIPTLKALASRSDLVVVAILGKRGASLPADVTIPSNAHVIDYLPYQAILPYASVFVSNGGYGGFIQGMLFRVPMILAGTTEDKLEVACRGEYAGIAINLRTDTPEVDRITQAVDEVLRDDRYKRRITEIWQENGNMKTMDIIEGEILKYANEV</sequence>
<feature type="domain" description="Erythromycin biosynthesis protein CIII-like C-terminal" evidence="2">
    <location>
        <begin position="323"/>
        <end position="430"/>
    </location>
</feature>
<dbReference type="InterPro" id="IPR010610">
    <property type="entry name" value="EryCIII-like_C"/>
</dbReference>
<dbReference type="GO" id="GO:0008194">
    <property type="term" value="F:UDP-glycosyltransferase activity"/>
    <property type="evidence" value="ECO:0007669"/>
    <property type="project" value="InterPro"/>
</dbReference>
<proteinExistence type="predicted"/>